<dbReference type="Pfam" id="PF26639">
    <property type="entry name" value="Het-6_barrel"/>
    <property type="match status" value="1"/>
</dbReference>
<accession>A0A9N9LRF1</accession>
<dbReference type="PANTHER" id="PTHR24148:SF73">
    <property type="entry name" value="HET DOMAIN PROTEIN (AFU_ORTHOLOGUE AFUA_8G01020)"/>
    <property type="match status" value="1"/>
</dbReference>
<feature type="domain" description="Heterokaryon incompatibility" evidence="1">
    <location>
        <begin position="50"/>
        <end position="200"/>
    </location>
</feature>
<dbReference type="Pfam" id="PF06985">
    <property type="entry name" value="HET"/>
    <property type="match status" value="1"/>
</dbReference>
<name>A0A9N9LRF1_9HELO</name>
<evidence type="ECO:0000313" key="2">
    <source>
        <dbReference type="EMBL" id="CAG8979924.1"/>
    </source>
</evidence>
<dbReference type="EMBL" id="CAJVRM010000344">
    <property type="protein sequence ID" value="CAG8979924.1"/>
    <property type="molecule type" value="Genomic_DNA"/>
</dbReference>
<keyword evidence="3" id="KW-1185">Reference proteome</keyword>
<reference evidence="2" key="1">
    <citation type="submission" date="2021-07" db="EMBL/GenBank/DDBJ databases">
        <authorList>
            <person name="Durling M."/>
        </authorList>
    </citation>
    <scope>NUCLEOTIDE SEQUENCE</scope>
</reference>
<dbReference type="InterPro" id="IPR052895">
    <property type="entry name" value="HetReg/Transcr_Mod"/>
</dbReference>
<dbReference type="InterPro" id="IPR010730">
    <property type="entry name" value="HET"/>
</dbReference>
<evidence type="ECO:0000259" key="1">
    <source>
        <dbReference type="Pfam" id="PF06985"/>
    </source>
</evidence>
<organism evidence="2 3">
    <name type="scientific">Hymenoscyphus albidus</name>
    <dbReference type="NCBI Taxonomy" id="595503"/>
    <lineage>
        <taxon>Eukaryota</taxon>
        <taxon>Fungi</taxon>
        <taxon>Dikarya</taxon>
        <taxon>Ascomycota</taxon>
        <taxon>Pezizomycotina</taxon>
        <taxon>Leotiomycetes</taxon>
        <taxon>Helotiales</taxon>
        <taxon>Helotiaceae</taxon>
        <taxon>Hymenoscyphus</taxon>
    </lineage>
</organism>
<evidence type="ECO:0000313" key="3">
    <source>
        <dbReference type="Proteomes" id="UP000701801"/>
    </source>
</evidence>
<comment type="caution">
    <text evidence="2">The sequence shown here is derived from an EMBL/GenBank/DDBJ whole genome shotgun (WGS) entry which is preliminary data.</text>
</comment>
<dbReference type="AlphaFoldDB" id="A0A9N9LRF1"/>
<sequence>MVTMPERFVHSLLRGQKGPIRLLHIQPSKDYHAPLEVDLEEVELSSEPDFKALSYVWGDPTDNIPILICGKTYDITVNCHSALLRLRQIGESRLWIDAICINQRDDKEKMQQIQSMRDIYYSAREVIVWLGYSEPRPPSEEKYDRILFELLEDLQNLTDESFPDIFEELFFDGSGEFEAAEAFVTLLYHPWFTRLWVHQEICLAKHALALTRFRTFSMNKVLDVRLDQVNGPRVFKRFGQSPQMLAGLLEKGVALGSRAMSVEKYDRKLKRVTGTNGATALFKSVTRYNCSGPRDRVLGVLGLLDDDFVSQFNSATYHSLPNLFVATTRALVLENRSLYALTLVQKSSLTLPTWVVDWEHNSHGEKNYRYHYTSYHSDLHCPQAILLCPLGSHELQIIGLSVDSILSCTSELLIHRNATSIASLTSARKAADANEVTLRTLTADINYLDGIINSTTRLASITLLTCQTILDSLEQKRSLPGLVLSHLQTSPDLTDGERAYLFAMWNHLREMKFFISSLGYMGTCPGKPQIGDTICIFPGSKMPLLLRKTRKKENQYTLIGPCFVWGLMDGEAFRDKDLSV</sequence>
<dbReference type="PANTHER" id="PTHR24148">
    <property type="entry name" value="ANKYRIN REPEAT DOMAIN-CONTAINING PROTEIN 39 HOMOLOG-RELATED"/>
    <property type="match status" value="1"/>
</dbReference>
<dbReference type="Proteomes" id="UP000701801">
    <property type="component" value="Unassembled WGS sequence"/>
</dbReference>
<proteinExistence type="predicted"/>
<dbReference type="OrthoDB" id="3553147at2759"/>
<protein>
    <recommendedName>
        <fullName evidence="1">Heterokaryon incompatibility domain-containing protein</fullName>
    </recommendedName>
</protein>
<gene>
    <name evidence="2" type="ORF">HYALB_00013580</name>
</gene>